<dbReference type="EMBL" id="CP043420">
    <property type="protein sequence ID" value="QEL10622.1"/>
    <property type="molecule type" value="Genomic_DNA"/>
</dbReference>
<dbReference type="InterPro" id="IPR000595">
    <property type="entry name" value="cNMP-bd_dom"/>
</dbReference>
<keyword evidence="1" id="KW-0805">Transcription regulation</keyword>
<dbReference type="InterPro" id="IPR036390">
    <property type="entry name" value="WH_DNA-bd_sf"/>
</dbReference>
<dbReference type="GO" id="GO:0005829">
    <property type="term" value="C:cytosol"/>
    <property type="evidence" value="ECO:0007669"/>
    <property type="project" value="TreeGrafter"/>
</dbReference>
<keyword evidence="3" id="KW-0804">Transcription</keyword>
<proteinExistence type="predicted"/>
<dbReference type="PROSITE" id="PS51063">
    <property type="entry name" value="HTH_CRP_2"/>
    <property type="match status" value="1"/>
</dbReference>
<dbReference type="InterPro" id="IPR036388">
    <property type="entry name" value="WH-like_DNA-bd_sf"/>
</dbReference>
<dbReference type="SMART" id="SM00419">
    <property type="entry name" value="HTH_CRP"/>
    <property type="match status" value="1"/>
</dbReference>
<dbReference type="PANTHER" id="PTHR24567:SF68">
    <property type="entry name" value="DNA-BINDING TRANSCRIPTIONAL DUAL REGULATOR CRP"/>
    <property type="match status" value="1"/>
</dbReference>
<dbReference type="RefSeq" id="WP_070976384.1">
    <property type="nucleotide sequence ID" value="NZ_CP043420.1"/>
</dbReference>
<dbReference type="SUPFAM" id="SSF46785">
    <property type="entry name" value="Winged helix' DNA-binding domain"/>
    <property type="match status" value="1"/>
</dbReference>
<dbReference type="SUPFAM" id="SSF51206">
    <property type="entry name" value="cAMP-binding domain-like"/>
    <property type="match status" value="1"/>
</dbReference>
<dbReference type="InterPro" id="IPR018490">
    <property type="entry name" value="cNMP-bd_dom_sf"/>
</dbReference>
<evidence type="ECO:0000313" key="4">
    <source>
        <dbReference type="EMBL" id="QEL10622.1"/>
    </source>
</evidence>
<keyword evidence="2" id="KW-0238">DNA-binding</keyword>
<gene>
    <name evidence="4" type="ORF">FY550_05400</name>
</gene>
<evidence type="ECO:0000256" key="2">
    <source>
        <dbReference type="ARBA" id="ARBA00023125"/>
    </source>
</evidence>
<evidence type="ECO:0000256" key="3">
    <source>
        <dbReference type="ARBA" id="ARBA00023163"/>
    </source>
</evidence>
<evidence type="ECO:0000256" key="1">
    <source>
        <dbReference type="ARBA" id="ARBA00023015"/>
    </source>
</evidence>
<reference evidence="4 5" key="1">
    <citation type="submission" date="2019-08" db="EMBL/GenBank/DDBJ databases">
        <title>Complete genome sequence of Kushneria sp. YCWA18, a halophilic phosphate-solubilizing bacterium isolated from Daqiao saltern in China.</title>
        <authorList>
            <person name="Du G.-X."/>
            <person name="Qu L.-Y."/>
        </authorList>
    </citation>
    <scope>NUCLEOTIDE SEQUENCE [LARGE SCALE GENOMIC DNA]</scope>
    <source>
        <strain evidence="4 5">YCWA18</strain>
    </source>
</reference>
<keyword evidence="5" id="KW-1185">Reference proteome</keyword>
<dbReference type="PROSITE" id="PS50042">
    <property type="entry name" value="CNMP_BINDING_3"/>
    <property type="match status" value="1"/>
</dbReference>
<dbReference type="Proteomes" id="UP000322553">
    <property type="component" value="Chromosome"/>
</dbReference>
<evidence type="ECO:0000313" key="5">
    <source>
        <dbReference type="Proteomes" id="UP000322553"/>
    </source>
</evidence>
<dbReference type="KEGG" id="kuy:FY550_05400"/>
<dbReference type="Pfam" id="PF13545">
    <property type="entry name" value="HTH_Crp_2"/>
    <property type="match status" value="1"/>
</dbReference>
<dbReference type="Pfam" id="PF00027">
    <property type="entry name" value="cNMP_binding"/>
    <property type="match status" value="1"/>
</dbReference>
<dbReference type="STRING" id="657387.BH688_01635"/>
<dbReference type="InterPro" id="IPR050397">
    <property type="entry name" value="Env_Response_Regulators"/>
</dbReference>
<dbReference type="GO" id="GO:0003677">
    <property type="term" value="F:DNA binding"/>
    <property type="evidence" value="ECO:0007669"/>
    <property type="project" value="UniProtKB-KW"/>
</dbReference>
<dbReference type="Gene3D" id="1.10.10.10">
    <property type="entry name" value="Winged helix-like DNA-binding domain superfamily/Winged helix DNA-binding domain"/>
    <property type="match status" value="1"/>
</dbReference>
<dbReference type="InterPro" id="IPR014710">
    <property type="entry name" value="RmlC-like_jellyroll"/>
</dbReference>
<name>A0A1S1NWZ2_9GAMM</name>
<accession>A0A1S1NWZ2</accession>
<dbReference type="Gene3D" id="2.60.120.10">
    <property type="entry name" value="Jelly Rolls"/>
    <property type="match status" value="1"/>
</dbReference>
<organism evidence="4 5">
    <name type="scientific">Kushneria phosphatilytica</name>
    <dbReference type="NCBI Taxonomy" id="657387"/>
    <lineage>
        <taxon>Bacteria</taxon>
        <taxon>Pseudomonadati</taxon>
        <taxon>Pseudomonadota</taxon>
        <taxon>Gammaproteobacteria</taxon>
        <taxon>Oceanospirillales</taxon>
        <taxon>Halomonadaceae</taxon>
        <taxon>Kushneria</taxon>
    </lineage>
</organism>
<dbReference type="PANTHER" id="PTHR24567">
    <property type="entry name" value="CRP FAMILY TRANSCRIPTIONAL REGULATORY PROTEIN"/>
    <property type="match status" value="1"/>
</dbReference>
<dbReference type="GO" id="GO:0003700">
    <property type="term" value="F:DNA-binding transcription factor activity"/>
    <property type="evidence" value="ECO:0007669"/>
    <property type="project" value="TreeGrafter"/>
</dbReference>
<dbReference type="CDD" id="cd00038">
    <property type="entry name" value="CAP_ED"/>
    <property type="match status" value="1"/>
</dbReference>
<sequence>MDGSDVDIIRHFEEYCGLEEDDRALLNELERHPMTLSAGDLLWEEHQTADAFYVLRKGWAYSYRAMNDGTRQVLDVYLPGDVIGLREFSFYKRLSSVAMLTEVSLGRISYRYLISLFGSSHRLTALFFSMLAGQQALLTERLVNVGRRNARDKLAHFICEMYMRLKRVYPELPQHFCMPLSQQMLADILGLSSVHVSRTFSELRETGLVYRDRNRISIPDPELLIRATGFSDHYLHERVSDQLFESETLWQETGLSSRSAAGDRSMAADPD</sequence>
<dbReference type="AlphaFoldDB" id="A0A1S1NWZ2"/>
<dbReference type="InterPro" id="IPR012318">
    <property type="entry name" value="HTH_CRP"/>
</dbReference>
<dbReference type="SMART" id="SM00100">
    <property type="entry name" value="cNMP"/>
    <property type="match status" value="1"/>
</dbReference>
<protein>
    <submittedName>
        <fullName evidence="4">Crp/Fnr family transcriptional regulator</fullName>
    </submittedName>
</protein>
<dbReference type="OrthoDB" id="9126850at2"/>